<organism evidence="2 3">
    <name type="scientific">Podospora fimiseda</name>
    <dbReference type="NCBI Taxonomy" id="252190"/>
    <lineage>
        <taxon>Eukaryota</taxon>
        <taxon>Fungi</taxon>
        <taxon>Dikarya</taxon>
        <taxon>Ascomycota</taxon>
        <taxon>Pezizomycotina</taxon>
        <taxon>Sordariomycetes</taxon>
        <taxon>Sordariomycetidae</taxon>
        <taxon>Sordariales</taxon>
        <taxon>Podosporaceae</taxon>
        <taxon>Podospora</taxon>
    </lineage>
</organism>
<reference evidence="2" key="1">
    <citation type="journal article" date="2023" name="Mol. Phylogenet. Evol.">
        <title>Genome-scale phylogeny and comparative genomics of the fungal order Sordariales.</title>
        <authorList>
            <person name="Hensen N."/>
            <person name="Bonometti L."/>
            <person name="Westerberg I."/>
            <person name="Brannstrom I.O."/>
            <person name="Guillou S."/>
            <person name="Cros-Aarteil S."/>
            <person name="Calhoun S."/>
            <person name="Haridas S."/>
            <person name="Kuo A."/>
            <person name="Mondo S."/>
            <person name="Pangilinan J."/>
            <person name="Riley R."/>
            <person name="LaButti K."/>
            <person name="Andreopoulos B."/>
            <person name="Lipzen A."/>
            <person name="Chen C."/>
            <person name="Yan M."/>
            <person name="Daum C."/>
            <person name="Ng V."/>
            <person name="Clum A."/>
            <person name="Steindorff A."/>
            <person name="Ohm R.A."/>
            <person name="Martin F."/>
            <person name="Silar P."/>
            <person name="Natvig D.O."/>
            <person name="Lalanne C."/>
            <person name="Gautier V."/>
            <person name="Ament-Velasquez S.L."/>
            <person name="Kruys A."/>
            <person name="Hutchinson M.I."/>
            <person name="Powell A.J."/>
            <person name="Barry K."/>
            <person name="Miller A.N."/>
            <person name="Grigoriev I.V."/>
            <person name="Debuchy R."/>
            <person name="Gladieux P."/>
            <person name="Hiltunen Thoren M."/>
            <person name="Johannesson H."/>
        </authorList>
    </citation>
    <scope>NUCLEOTIDE SEQUENCE</scope>
    <source>
        <strain evidence="2">CBS 990.96</strain>
    </source>
</reference>
<proteinExistence type="predicted"/>
<feature type="signal peptide" evidence="1">
    <location>
        <begin position="1"/>
        <end position="20"/>
    </location>
</feature>
<comment type="caution">
    <text evidence="2">The sequence shown here is derived from an EMBL/GenBank/DDBJ whole genome shotgun (WGS) entry which is preliminary data.</text>
</comment>
<keyword evidence="3" id="KW-1185">Reference proteome</keyword>
<evidence type="ECO:0000313" key="3">
    <source>
        <dbReference type="Proteomes" id="UP001301958"/>
    </source>
</evidence>
<protein>
    <recommendedName>
        <fullName evidence="4">Ecp2 effector protein domain-containing protein</fullName>
    </recommendedName>
</protein>
<sequence length="142" mass="15223">MKLSQILFTIATGLVALVKADGISTDGISGNRDCASANVHFALKDTTGRSPYVSDCKAVADGNTEDIPVGKDMVLRSYGSCTYQFALWEGTSMTINHGQLEGLFNLVKDNTAITFANGYRMESHGTITCGTATVNFRIFQPS</sequence>
<dbReference type="AlphaFoldDB" id="A0AAN6YNR4"/>
<feature type="chain" id="PRO_5042894961" description="Ecp2 effector protein domain-containing protein" evidence="1">
    <location>
        <begin position="21"/>
        <end position="142"/>
    </location>
</feature>
<evidence type="ECO:0000256" key="1">
    <source>
        <dbReference type="SAM" id="SignalP"/>
    </source>
</evidence>
<reference evidence="2" key="2">
    <citation type="submission" date="2023-05" db="EMBL/GenBank/DDBJ databases">
        <authorList>
            <consortium name="Lawrence Berkeley National Laboratory"/>
            <person name="Steindorff A."/>
            <person name="Hensen N."/>
            <person name="Bonometti L."/>
            <person name="Westerberg I."/>
            <person name="Brannstrom I.O."/>
            <person name="Guillou S."/>
            <person name="Cros-Aarteil S."/>
            <person name="Calhoun S."/>
            <person name="Haridas S."/>
            <person name="Kuo A."/>
            <person name="Mondo S."/>
            <person name="Pangilinan J."/>
            <person name="Riley R."/>
            <person name="Labutti K."/>
            <person name="Andreopoulos B."/>
            <person name="Lipzen A."/>
            <person name="Chen C."/>
            <person name="Yanf M."/>
            <person name="Daum C."/>
            <person name="Ng V."/>
            <person name="Clum A."/>
            <person name="Ohm R."/>
            <person name="Martin F."/>
            <person name="Silar P."/>
            <person name="Natvig D."/>
            <person name="Lalanne C."/>
            <person name="Gautier V."/>
            <person name="Ament-Velasquez S.L."/>
            <person name="Kruys A."/>
            <person name="Hutchinson M.I."/>
            <person name="Powell A.J."/>
            <person name="Barry K."/>
            <person name="Miller A.N."/>
            <person name="Grigoriev I.V."/>
            <person name="Debuchy R."/>
            <person name="Gladieux P."/>
            <person name="Thoren M.H."/>
            <person name="Johannesson H."/>
        </authorList>
    </citation>
    <scope>NUCLEOTIDE SEQUENCE</scope>
    <source>
        <strain evidence="2">CBS 990.96</strain>
    </source>
</reference>
<gene>
    <name evidence="2" type="ORF">QBC38DRAFT_550042</name>
</gene>
<dbReference type="Proteomes" id="UP001301958">
    <property type="component" value="Unassembled WGS sequence"/>
</dbReference>
<evidence type="ECO:0008006" key="4">
    <source>
        <dbReference type="Google" id="ProtNLM"/>
    </source>
</evidence>
<accession>A0AAN6YNR4</accession>
<keyword evidence="1" id="KW-0732">Signal</keyword>
<evidence type="ECO:0000313" key="2">
    <source>
        <dbReference type="EMBL" id="KAK4221386.1"/>
    </source>
</evidence>
<name>A0AAN6YNR4_9PEZI</name>
<dbReference type="EMBL" id="MU865553">
    <property type="protein sequence ID" value="KAK4221386.1"/>
    <property type="molecule type" value="Genomic_DNA"/>
</dbReference>